<evidence type="ECO:0000313" key="2">
    <source>
        <dbReference type="Proteomes" id="UP000608754"/>
    </source>
</evidence>
<reference evidence="1" key="1">
    <citation type="submission" date="2020-10" db="EMBL/GenBank/DDBJ databases">
        <authorList>
            <person name="Lu T."/>
            <person name="Wang Q."/>
            <person name="Han X."/>
        </authorList>
    </citation>
    <scope>NUCLEOTIDE SEQUENCE</scope>
    <source>
        <strain evidence="1">WQ 117</strain>
    </source>
</reference>
<evidence type="ECO:0000313" key="1">
    <source>
        <dbReference type="EMBL" id="MBF0597850.1"/>
    </source>
</evidence>
<comment type="caution">
    <text evidence="1">The sequence shown here is derived from an EMBL/GenBank/DDBJ whole genome shotgun (WGS) entry which is preliminary data.</text>
</comment>
<name>A0A8J7KAS2_9FLAO</name>
<sequence>MNRYYVEVTFDFDDNFIKEKEIFLDYLTSEHWINLNSERNWRIGFKKDILETDRIEIIKEDLITASKISNIKKVDYAVILKDNLFFGSIN</sequence>
<dbReference type="Proteomes" id="UP000608754">
    <property type="component" value="Unassembled WGS sequence"/>
</dbReference>
<dbReference type="EMBL" id="JADGIK010000006">
    <property type="protein sequence ID" value="MBF0597850.1"/>
    <property type="molecule type" value="Genomic_DNA"/>
</dbReference>
<accession>A0A8J7KAS2</accession>
<protein>
    <submittedName>
        <fullName evidence="1">Uncharacterized protein</fullName>
    </submittedName>
</protein>
<dbReference type="AlphaFoldDB" id="A0A8J7KAS2"/>
<proteinExistence type="predicted"/>
<organism evidence="1 2">
    <name type="scientific">Faecalibacter rhinopitheci</name>
    <dbReference type="NCBI Taxonomy" id="2779678"/>
    <lineage>
        <taxon>Bacteria</taxon>
        <taxon>Pseudomonadati</taxon>
        <taxon>Bacteroidota</taxon>
        <taxon>Flavobacteriia</taxon>
        <taxon>Flavobacteriales</taxon>
        <taxon>Weeksellaceae</taxon>
        <taxon>Faecalibacter</taxon>
    </lineage>
</organism>
<dbReference type="RefSeq" id="WP_194183391.1">
    <property type="nucleotide sequence ID" value="NZ_JADGIK010000006.1"/>
</dbReference>
<gene>
    <name evidence="1" type="ORF">IM532_10385</name>
</gene>
<keyword evidence="2" id="KW-1185">Reference proteome</keyword>